<organism evidence="1">
    <name type="scientific">Aphanomyces invadans</name>
    <dbReference type="NCBI Taxonomy" id="157072"/>
    <lineage>
        <taxon>Eukaryota</taxon>
        <taxon>Sar</taxon>
        <taxon>Stramenopiles</taxon>
        <taxon>Oomycota</taxon>
        <taxon>Saprolegniomycetes</taxon>
        <taxon>Saprolegniales</taxon>
        <taxon>Verrucalvaceae</taxon>
        <taxon>Aphanomyces</taxon>
    </lineage>
</organism>
<dbReference type="OrthoDB" id="1918at2759"/>
<dbReference type="AlphaFoldDB" id="A0A024TZB9"/>
<name>A0A024TZB9_9STRA</name>
<dbReference type="VEuPathDB" id="FungiDB:H310_08448"/>
<dbReference type="STRING" id="157072.A0A024TZB9"/>
<evidence type="ECO:0008006" key="2">
    <source>
        <dbReference type="Google" id="ProtNLM"/>
    </source>
</evidence>
<accession>A0A024TZB9</accession>
<evidence type="ECO:0000313" key="1">
    <source>
        <dbReference type="EMBL" id="ETV98971.1"/>
    </source>
</evidence>
<dbReference type="InterPro" id="IPR014848">
    <property type="entry name" value="Rgp1"/>
</dbReference>
<protein>
    <recommendedName>
        <fullName evidence="2">Arrestin-like N-terminal domain-containing protein</fullName>
    </recommendedName>
</protein>
<dbReference type="Pfam" id="PF08737">
    <property type="entry name" value="Rgp1"/>
    <property type="match status" value="2"/>
</dbReference>
<dbReference type="PANTHER" id="PTHR12507">
    <property type="entry name" value="REDUCED GROWTH PHENOTYPE 1 RGP1, YEAST -RELATED"/>
    <property type="match status" value="1"/>
</dbReference>
<dbReference type="GeneID" id="20085498"/>
<dbReference type="EMBL" id="KI913968">
    <property type="protein sequence ID" value="ETV98971.1"/>
    <property type="molecule type" value="Genomic_DNA"/>
</dbReference>
<reference evidence="1" key="1">
    <citation type="submission" date="2013-12" db="EMBL/GenBank/DDBJ databases">
        <title>The Genome Sequence of Aphanomyces invadans NJM9701.</title>
        <authorList>
            <consortium name="The Broad Institute Genomics Platform"/>
            <person name="Russ C."/>
            <person name="Tyler B."/>
            <person name="van West P."/>
            <person name="Dieguez-Uribeondo J."/>
            <person name="Young S.K."/>
            <person name="Zeng Q."/>
            <person name="Gargeya S."/>
            <person name="Fitzgerald M."/>
            <person name="Abouelleil A."/>
            <person name="Alvarado L."/>
            <person name="Chapman S.B."/>
            <person name="Gainer-Dewar J."/>
            <person name="Goldberg J."/>
            <person name="Griggs A."/>
            <person name="Gujja S."/>
            <person name="Hansen M."/>
            <person name="Howarth C."/>
            <person name="Imamovic A."/>
            <person name="Ireland A."/>
            <person name="Larimer J."/>
            <person name="McCowan C."/>
            <person name="Murphy C."/>
            <person name="Pearson M."/>
            <person name="Poon T.W."/>
            <person name="Priest M."/>
            <person name="Roberts A."/>
            <person name="Saif S."/>
            <person name="Shea T."/>
            <person name="Sykes S."/>
            <person name="Wortman J."/>
            <person name="Nusbaum C."/>
            <person name="Birren B."/>
        </authorList>
    </citation>
    <scope>NUCLEOTIDE SEQUENCE [LARGE SCALE GENOMIC DNA]</scope>
    <source>
        <strain evidence="1">NJM9701</strain>
    </source>
</reference>
<gene>
    <name evidence="1" type="ORF">H310_08448</name>
</gene>
<proteinExistence type="predicted"/>
<dbReference type="eggNOG" id="ENOG502QWE6">
    <property type="taxonomic scope" value="Eukaryota"/>
</dbReference>
<sequence length="394" mass="43303">MGESVHVEARLTCGHFHAGGAVRGYVKIESPRKLYIEWGVVQVHGHLCVDSDVLTIPIMPVTAMDESFMKSLNLPDVKTFSGPTGICIYQGKPTVLYSEIDVERSTTSHFATGLPAKMCPSFKGTSARVFYVLSFTFKVQGTQKIQTLHLPFDIYAGVTSSTFQFAPPLRNDATTMSPSSPVVLVPPPPVGLMSPTDDVRAIPVAVRHGHEIPFEVVPRVMHGRVDTERLGGTHTRHFTIGQASFHLVQVTFVKQTYMPGDVVLVAFDFSKATQVCKSISASLIVEERLGALSLDPGRVVNTHTLQTAMEATAGMLHTHMRFALPVDITPTIETDVMSHVYVLAFEFESTEHLQWQVPVHIVPPIVPDPSHFNVPDEVFQGQSRVRKLAVLDTV</sequence>
<dbReference type="RefSeq" id="XP_008872400.1">
    <property type="nucleotide sequence ID" value="XM_008874178.1"/>
</dbReference>